<evidence type="ECO:0000313" key="8">
    <source>
        <dbReference type="EMBL" id="CZT12138.1"/>
    </source>
</evidence>
<sequence>MAPARVDANPSSSTAPSRTLVVDNGAYTLKAGFSSPSIEDPTYSIIPNCLAKDRDRKVYIGSQVSSCSDFSEMQFRRPVEKGYIVSWEAEKEIWEHEFFDSKAKLHCDPKETGLILTEAPNALPVLQNHCDQIVFEEFGFKRYLRTTGPALNAYNDIQASFKAPPRPTDTGSSIPAEILMLIDSGYSHTTITPLLLGRPLHKSVRRLDVGGKLLTNYLNRQICVRQYDLANETYLVNEIKEATIYVSRDFNGDMEKTWKGPRGDRRADFATGGGIAKDYVLPDYHGKVKGFARDHDPQAATKLKELTKGKAIGASEDVVTLRNERFTVPELLFNPTNIGLRQSGIAQQVLDSLSSLPPGLWPGFLANVFVVGGNANIEGFVPRLQMEIRALAPAECIVRVAKPADPIISTWQGGANLAKDEETLRKLSVTKEEYEEYGAAWTARKFGGR</sequence>
<reference evidence="9" key="1">
    <citation type="submission" date="2016-03" db="EMBL/GenBank/DDBJ databases">
        <authorList>
            <person name="Ploux O."/>
        </authorList>
    </citation>
    <scope>NUCLEOTIDE SEQUENCE [LARGE SCALE GENOMIC DNA]</scope>
    <source>
        <strain evidence="9">UK7</strain>
    </source>
</reference>
<dbReference type="InterPro" id="IPR004000">
    <property type="entry name" value="Actin"/>
</dbReference>
<keyword evidence="4" id="KW-0963">Cytoplasm</keyword>
<protein>
    <recommendedName>
        <fullName evidence="3">Actin-like protein ARP6</fullName>
    </recommendedName>
    <alternativeName>
        <fullName evidence="7">Actin-like protein arp6</fullName>
    </alternativeName>
</protein>
<dbReference type="PANTHER" id="PTHR11937">
    <property type="entry name" value="ACTIN"/>
    <property type="match status" value="1"/>
</dbReference>
<evidence type="ECO:0000256" key="1">
    <source>
        <dbReference type="ARBA" id="ARBA00004496"/>
    </source>
</evidence>
<comment type="subcellular location">
    <subcellularLocation>
        <location evidence="1">Cytoplasm</location>
    </subcellularLocation>
</comment>
<dbReference type="Proteomes" id="UP000178129">
    <property type="component" value="Unassembled WGS sequence"/>
</dbReference>
<evidence type="ECO:0000256" key="7">
    <source>
        <dbReference type="ARBA" id="ARBA00073820"/>
    </source>
</evidence>
<evidence type="ECO:0000256" key="5">
    <source>
        <dbReference type="ARBA" id="ARBA00025222"/>
    </source>
</evidence>
<comment type="subunit">
    <text evidence="6">Component of the SWR1 chromatin remodeling complex.</text>
</comment>
<evidence type="ECO:0000256" key="3">
    <source>
        <dbReference type="ARBA" id="ARBA00018633"/>
    </source>
</evidence>
<dbReference type="CDD" id="cd10210">
    <property type="entry name" value="ASKHA_NBD_Arp6"/>
    <property type="match status" value="1"/>
</dbReference>
<dbReference type="InterPro" id="IPR043129">
    <property type="entry name" value="ATPase_NBD"/>
</dbReference>
<dbReference type="Gene3D" id="3.90.640.10">
    <property type="entry name" value="Actin, Chain A, domain 4"/>
    <property type="match status" value="1"/>
</dbReference>
<dbReference type="FunCoup" id="A0A1E1LNQ1">
    <property type="interactions" value="296"/>
</dbReference>
<dbReference type="EMBL" id="FJUW01000069">
    <property type="protein sequence ID" value="CZT12138.1"/>
    <property type="molecule type" value="Genomic_DNA"/>
</dbReference>
<proteinExistence type="inferred from homology"/>
<dbReference type="GO" id="GO:0005634">
    <property type="term" value="C:nucleus"/>
    <property type="evidence" value="ECO:0007669"/>
    <property type="project" value="UniProtKB-ARBA"/>
</dbReference>
<comment type="caution">
    <text evidence="8">The sequence shown here is derived from an EMBL/GenBank/DDBJ whole genome shotgun (WGS) entry which is preliminary data.</text>
</comment>
<dbReference type="GO" id="GO:0005737">
    <property type="term" value="C:cytoplasm"/>
    <property type="evidence" value="ECO:0007669"/>
    <property type="project" value="UniProtKB-SubCell"/>
</dbReference>
<evidence type="ECO:0000256" key="2">
    <source>
        <dbReference type="ARBA" id="ARBA00005665"/>
    </source>
</evidence>
<name>A0A1E1LNQ1_9HELO</name>
<dbReference type="Pfam" id="PF00022">
    <property type="entry name" value="Actin"/>
    <property type="match status" value="1"/>
</dbReference>
<gene>
    <name evidence="8" type="ORF">RCO7_11152</name>
</gene>
<comment type="function">
    <text evidence="5">Component of the SWR1 complex which mediates the ATP-dependent exchange of histone H2A for the H2A variant HZT1 leading to transcriptional regulation of selected genes by chromatin remodeling. Involved in chromosome stability.</text>
</comment>
<dbReference type="FunFam" id="3.90.640.10:FF:000014">
    <property type="entry name" value="Putative actin-related protein 6"/>
    <property type="match status" value="1"/>
</dbReference>
<dbReference type="AlphaFoldDB" id="A0A1E1LNQ1"/>
<keyword evidence="9" id="KW-1185">Reference proteome</keyword>
<dbReference type="STRING" id="914237.A0A1E1LNQ1"/>
<evidence type="ECO:0000313" key="9">
    <source>
        <dbReference type="Proteomes" id="UP000178129"/>
    </source>
</evidence>
<dbReference type="SMART" id="SM00268">
    <property type="entry name" value="ACTIN"/>
    <property type="match status" value="1"/>
</dbReference>
<evidence type="ECO:0000256" key="4">
    <source>
        <dbReference type="ARBA" id="ARBA00022490"/>
    </source>
</evidence>
<dbReference type="SUPFAM" id="SSF53067">
    <property type="entry name" value="Actin-like ATPase domain"/>
    <property type="match status" value="2"/>
</dbReference>
<dbReference type="Gene3D" id="3.30.420.40">
    <property type="match status" value="2"/>
</dbReference>
<organism evidence="8 9">
    <name type="scientific">Rhynchosporium graminicola</name>
    <dbReference type="NCBI Taxonomy" id="2792576"/>
    <lineage>
        <taxon>Eukaryota</taxon>
        <taxon>Fungi</taxon>
        <taxon>Dikarya</taxon>
        <taxon>Ascomycota</taxon>
        <taxon>Pezizomycotina</taxon>
        <taxon>Leotiomycetes</taxon>
        <taxon>Helotiales</taxon>
        <taxon>Ploettnerulaceae</taxon>
        <taxon>Rhynchosporium</taxon>
    </lineage>
</organism>
<comment type="similarity">
    <text evidence="2">Belongs to the actin family. ARP6 subfamily.</text>
</comment>
<dbReference type="FunFam" id="3.30.420.40:FF:000058">
    <property type="entry name" value="Putative actin-related protein 5"/>
    <property type="match status" value="1"/>
</dbReference>
<accession>A0A1E1LNQ1</accession>
<dbReference type="InParanoid" id="A0A1E1LNQ1"/>
<evidence type="ECO:0000256" key="6">
    <source>
        <dbReference type="ARBA" id="ARBA00063309"/>
    </source>
</evidence>